<dbReference type="PANTHER" id="PTHR19328:SF53">
    <property type="entry name" value="MEMBRANE PROTEIN"/>
    <property type="match status" value="1"/>
</dbReference>
<dbReference type="InterPro" id="IPR011041">
    <property type="entry name" value="Quinoprot_gluc/sorb_DH_b-prop"/>
</dbReference>
<proteinExistence type="predicted"/>
<dbReference type="InterPro" id="IPR011042">
    <property type="entry name" value="6-blade_b-propeller_TolB-like"/>
</dbReference>
<dbReference type="Pfam" id="PF22807">
    <property type="entry name" value="TrAA12"/>
    <property type="match status" value="1"/>
</dbReference>
<dbReference type="PROSITE" id="PS51257">
    <property type="entry name" value="PROKAR_LIPOPROTEIN"/>
    <property type="match status" value="1"/>
</dbReference>
<dbReference type="Gene3D" id="2.120.10.30">
    <property type="entry name" value="TolB, C-terminal domain"/>
    <property type="match status" value="1"/>
</dbReference>
<evidence type="ECO:0000313" key="3">
    <source>
        <dbReference type="Proteomes" id="UP001172082"/>
    </source>
</evidence>
<protein>
    <submittedName>
        <fullName evidence="2">PQQ-dependent sugar dehydrogenase</fullName>
    </submittedName>
</protein>
<dbReference type="SUPFAM" id="SSF50952">
    <property type="entry name" value="Soluble quinoprotein glucose dehydrogenase"/>
    <property type="match status" value="1"/>
</dbReference>
<keyword evidence="3" id="KW-1185">Reference proteome</keyword>
<sequence>MKNLSILLLMLVAGIFACSENKQDTPVDNQPDLVADSNNGDIQLPENFGAVVVSDSVGRGRHIAVNENGDMYVRLRRAKNDGGIVLLKDENGDGKADSDKYFVTSTGTDIRLYNGYLYYSHKDGIYRIKLENGELPENWTEETIATFPTQESGHVSKSFTFDNAGNMYVNFGSISNACQEEKRTKGSPGQDPCPELEVRAGVWRFSADKLNQTQENDGYRYATGIRNIVGLDWNDQDNTLYVTQHGRDQLSELWPDSFTDEQRRDLPAEEFLRVNDGDDFGWPYCFYDQFQKKRVTAPEYGGDGQQSERCEGTKDPLVAFPGHMAPNDLLFYTGDQFPDKYKNGAFIAFHGSWNRAPFDQAGFFVVFVPFNNGEPSQDWEVFADGFAGPTPVKQPRDAVARPCGLAQGPDGSLYVVDSQKGKVWRIFYKSA</sequence>
<comment type="caution">
    <text evidence="2">The sequence shown here is derived from an EMBL/GenBank/DDBJ whole genome shotgun (WGS) entry which is preliminary data.</text>
</comment>
<dbReference type="InterPro" id="IPR054539">
    <property type="entry name" value="Beta-prop_PDH"/>
</dbReference>
<evidence type="ECO:0000259" key="1">
    <source>
        <dbReference type="Pfam" id="PF22807"/>
    </source>
</evidence>
<reference evidence="2" key="1">
    <citation type="submission" date="2023-06" db="EMBL/GenBank/DDBJ databases">
        <title>Genomic of Parafulvivirga corallium.</title>
        <authorList>
            <person name="Wang G."/>
        </authorList>
    </citation>
    <scope>NUCLEOTIDE SEQUENCE</scope>
    <source>
        <strain evidence="2">BMA10</strain>
    </source>
</reference>
<dbReference type="Proteomes" id="UP001172082">
    <property type="component" value="Unassembled WGS sequence"/>
</dbReference>
<dbReference type="EMBL" id="JAUJEA010000013">
    <property type="protein sequence ID" value="MDN5204836.1"/>
    <property type="molecule type" value="Genomic_DNA"/>
</dbReference>
<gene>
    <name evidence="2" type="ORF">QQ008_25825</name>
</gene>
<feature type="domain" description="Pyrroloquinoline quinone-dependent pyranose dehydrogenase beta-propeller" evidence="1">
    <location>
        <begin position="44"/>
        <end position="426"/>
    </location>
</feature>
<evidence type="ECO:0000313" key="2">
    <source>
        <dbReference type="EMBL" id="MDN5204836.1"/>
    </source>
</evidence>
<dbReference type="RefSeq" id="WP_346754860.1">
    <property type="nucleotide sequence ID" value="NZ_JAUJEA010000013.1"/>
</dbReference>
<organism evidence="2 3">
    <name type="scientific">Splendidivirga corallicola</name>
    <dbReference type="NCBI Taxonomy" id="3051826"/>
    <lineage>
        <taxon>Bacteria</taxon>
        <taxon>Pseudomonadati</taxon>
        <taxon>Bacteroidota</taxon>
        <taxon>Cytophagia</taxon>
        <taxon>Cytophagales</taxon>
        <taxon>Splendidivirgaceae</taxon>
        <taxon>Splendidivirga</taxon>
    </lineage>
</organism>
<dbReference type="PANTHER" id="PTHR19328">
    <property type="entry name" value="HEDGEHOG-INTERACTING PROTEIN"/>
    <property type="match status" value="1"/>
</dbReference>
<accession>A0ABT8KVS1</accession>
<name>A0ABT8KVS1_9BACT</name>